<protein>
    <submittedName>
        <fullName evidence="7">Globin</fullName>
    </submittedName>
</protein>
<dbReference type="Pfam" id="PF01152">
    <property type="entry name" value="Bac_globin"/>
    <property type="match status" value="1"/>
</dbReference>
<dbReference type="CDD" id="cd14772">
    <property type="entry name" value="TrHb2_Bs-trHb-like_O"/>
    <property type="match status" value="1"/>
</dbReference>
<evidence type="ECO:0000256" key="6">
    <source>
        <dbReference type="ARBA" id="ARBA00034496"/>
    </source>
</evidence>
<dbReference type="OrthoDB" id="9790913at2"/>
<sequence length="140" mass="15855">MDSSHNQTIKQTPYEMIGGADTIARLVDAFYPRVLAHPDLAPIFPKDIGPVRDKQYLFLTQFFGGPPLYTEQHGHPMLRARHLPHPITPKRAQAWLSCMQQAMDEVGLSGEIRDFMFSRLALTAQHMINQTDEGPDPLFV</sequence>
<dbReference type="RefSeq" id="WP_109429817.1">
    <property type="nucleotide sequence ID" value="NZ_MPDK01000004.1"/>
</dbReference>
<dbReference type="GO" id="GO:0019825">
    <property type="term" value="F:oxygen binding"/>
    <property type="evidence" value="ECO:0007669"/>
    <property type="project" value="InterPro"/>
</dbReference>
<accession>A0A2U3DAM8</accession>
<proteinExistence type="inferred from homology"/>
<dbReference type="SUPFAM" id="SSF46458">
    <property type="entry name" value="Globin-like"/>
    <property type="match status" value="1"/>
</dbReference>
<evidence type="ECO:0000256" key="3">
    <source>
        <dbReference type="ARBA" id="ARBA00022617"/>
    </source>
</evidence>
<dbReference type="InterPro" id="IPR019795">
    <property type="entry name" value="Globin_bac-like_CS"/>
</dbReference>
<evidence type="ECO:0000256" key="1">
    <source>
        <dbReference type="ARBA" id="ARBA00001971"/>
    </source>
</evidence>
<keyword evidence="4" id="KW-0479">Metal-binding</keyword>
<dbReference type="InterPro" id="IPR009050">
    <property type="entry name" value="Globin-like_sf"/>
</dbReference>
<dbReference type="InterPro" id="IPR001486">
    <property type="entry name" value="Hemoglobin_trunc"/>
</dbReference>
<evidence type="ECO:0000256" key="5">
    <source>
        <dbReference type="ARBA" id="ARBA00023004"/>
    </source>
</evidence>
<keyword evidence="3" id="KW-0349">Heme</keyword>
<evidence type="ECO:0000313" key="7">
    <source>
        <dbReference type="EMBL" id="PWI58315.1"/>
    </source>
</evidence>
<comment type="caution">
    <text evidence="7">The sequence shown here is derived from an EMBL/GenBank/DDBJ whole genome shotgun (WGS) entry which is preliminary data.</text>
</comment>
<dbReference type="InterPro" id="IPR012292">
    <property type="entry name" value="Globin/Proto"/>
</dbReference>
<gene>
    <name evidence="7" type="ORF">BM613_03570</name>
</gene>
<dbReference type="FunFam" id="1.10.490.10:FF:000004">
    <property type="entry name" value="Group 2 hemoglobin yjbI"/>
    <property type="match status" value="1"/>
</dbReference>
<name>A0A2U3DAM8_SULT2</name>
<keyword evidence="2" id="KW-0813">Transport</keyword>
<dbReference type="GO" id="GO:0046872">
    <property type="term" value="F:metal ion binding"/>
    <property type="evidence" value="ECO:0007669"/>
    <property type="project" value="UniProtKB-KW"/>
</dbReference>
<comment type="similarity">
    <text evidence="6">Belongs to the truncated hemoglobin family. Group II subfamily.</text>
</comment>
<organism evidence="7 8">
    <name type="scientific">Sulfoacidibacillus thermotolerans</name>
    <name type="common">Acidibacillus sulfuroxidans</name>
    <dbReference type="NCBI Taxonomy" id="1765684"/>
    <lineage>
        <taxon>Bacteria</taxon>
        <taxon>Bacillati</taxon>
        <taxon>Bacillota</taxon>
        <taxon>Bacilli</taxon>
        <taxon>Bacillales</taxon>
        <taxon>Alicyclobacillaceae</taxon>
        <taxon>Sulfoacidibacillus</taxon>
    </lineage>
</organism>
<evidence type="ECO:0000256" key="4">
    <source>
        <dbReference type="ARBA" id="ARBA00022723"/>
    </source>
</evidence>
<reference evidence="7 8" key="1">
    <citation type="submission" date="2016-11" db="EMBL/GenBank/DDBJ databases">
        <title>Comparative genomics of Acidibacillus ferroxidans species.</title>
        <authorList>
            <person name="Oliveira G."/>
            <person name="Nunes G."/>
            <person name="Oliveira R."/>
            <person name="Araujo F."/>
            <person name="Salim A."/>
            <person name="Scholte L."/>
            <person name="Morais D."/>
            <person name="Nancucheo I."/>
            <person name="Johnson D.B."/>
            <person name="Grail B."/>
            <person name="Bittencourt J."/>
            <person name="Valadares R."/>
        </authorList>
    </citation>
    <scope>NUCLEOTIDE SEQUENCE [LARGE SCALE GENOMIC DNA]</scope>
    <source>
        <strain evidence="7 8">Y002</strain>
    </source>
</reference>
<keyword evidence="5" id="KW-0408">Iron</keyword>
<dbReference type="GO" id="GO:0020037">
    <property type="term" value="F:heme binding"/>
    <property type="evidence" value="ECO:0007669"/>
    <property type="project" value="InterPro"/>
</dbReference>
<dbReference type="Gene3D" id="1.10.490.10">
    <property type="entry name" value="Globins"/>
    <property type="match status" value="1"/>
</dbReference>
<evidence type="ECO:0000256" key="2">
    <source>
        <dbReference type="ARBA" id="ARBA00022448"/>
    </source>
</evidence>
<dbReference type="InterPro" id="IPR044203">
    <property type="entry name" value="GlbO/GLB3-like"/>
</dbReference>
<dbReference type="PANTHER" id="PTHR47366:SF1">
    <property type="entry name" value="TWO-ON-TWO HEMOGLOBIN-3"/>
    <property type="match status" value="1"/>
</dbReference>
<dbReference type="Proteomes" id="UP000245380">
    <property type="component" value="Unassembled WGS sequence"/>
</dbReference>
<evidence type="ECO:0000313" key="8">
    <source>
        <dbReference type="Proteomes" id="UP000245380"/>
    </source>
</evidence>
<dbReference type="AlphaFoldDB" id="A0A2U3DAM8"/>
<dbReference type="PROSITE" id="PS01213">
    <property type="entry name" value="GLOBIN_FAM_2"/>
    <property type="match status" value="1"/>
</dbReference>
<comment type="cofactor">
    <cofactor evidence="1">
        <name>heme</name>
        <dbReference type="ChEBI" id="CHEBI:30413"/>
    </cofactor>
</comment>
<keyword evidence="8" id="KW-1185">Reference proteome</keyword>
<dbReference type="PANTHER" id="PTHR47366">
    <property type="entry name" value="TWO-ON-TWO HEMOGLOBIN-3"/>
    <property type="match status" value="1"/>
</dbReference>
<dbReference type="GO" id="GO:0005344">
    <property type="term" value="F:oxygen carrier activity"/>
    <property type="evidence" value="ECO:0007669"/>
    <property type="project" value="InterPro"/>
</dbReference>
<dbReference type="EMBL" id="MPDK01000004">
    <property type="protein sequence ID" value="PWI58315.1"/>
    <property type="molecule type" value="Genomic_DNA"/>
</dbReference>